<comment type="caution">
    <text evidence="7">The sequence shown here is derived from an EMBL/GenBank/DDBJ whole genome shotgun (WGS) entry which is preliminary data.</text>
</comment>
<evidence type="ECO:0000313" key="7">
    <source>
        <dbReference type="EMBL" id="KAB1644218.1"/>
    </source>
</evidence>
<evidence type="ECO:0000256" key="5">
    <source>
        <dbReference type="ARBA" id="ARBA00023004"/>
    </source>
</evidence>
<keyword evidence="4 6" id="KW-0648">Protein biosynthesis</keyword>
<evidence type="ECO:0000256" key="2">
    <source>
        <dbReference type="ARBA" id="ARBA00022723"/>
    </source>
</evidence>
<dbReference type="InterPro" id="IPR023635">
    <property type="entry name" value="Peptide_deformylase"/>
</dbReference>
<dbReference type="EC" id="3.5.1.88" evidence="6"/>
<dbReference type="OrthoDB" id="9804313at2"/>
<evidence type="ECO:0000256" key="3">
    <source>
        <dbReference type="ARBA" id="ARBA00022801"/>
    </source>
</evidence>
<dbReference type="CDD" id="cd00487">
    <property type="entry name" value="Pep_deformylase"/>
    <property type="match status" value="1"/>
</dbReference>
<organism evidence="7 8">
    <name type="scientific">Gulosibacter chungangensis</name>
    <dbReference type="NCBI Taxonomy" id="979746"/>
    <lineage>
        <taxon>Bacteria</taxon>
        <taxon>Bacillati</taxon>
        <taxon>Actinomycetota</taxon>
        <taxon>Actinomycetes</taxon>
        <taxon>Micrococcales</taxon>
        <taxon>Microbacteriaceae</taxon>
        <taxon>Gulosibacter</taxon>
    </lineage>
</organism>
<name>A0A7J5BDC0_9MICO</name>
<dbReference type="NCBIfam" id="NF001159">
    <property type="entry name" value="PRK00150.1-3"/>
    <property type="match status" value="1"/>
</dbReference>
<feature type="binding site" evidence="6">
    <location>
        <position position="143"/>
    </location>
    <ligand>
        <name>Fe cation</name>
        <dbReference type="ChEBI" id="CHEBI:24875"/>
    </ligand>
</feature>
<accession>A0A7J5BDC0</accession>
<proteinExistence type="inferred from homology"/>
<dbReference type="GO" id="GO:0046872">
    <property type="term" value="F:metal ion binding"/>
    <property type="evidence" value="ECO:0007669"/>
    <property type="project" value="UniProtKB-KW"/>
</dbReference>
<dbReference type="AlphaFoldDB" id="A0A7J5BDC0"/>
<protein>
    <recommendedName>
        <fullName evidence="6">Peptide deformylase</fullName>
        <shortName evidence="6">PDF</shortName>
        <ecNumber evidence="6">3.5.1.88</ecNumber>
    </recommendedName>
    <alternativeName>
        <fullName evidence="6">Polypeptide deformylase</fullName>
    </alternativeName>
</protein>
<dbReference type="SUPFAM" id="SSF56420">
    <property type="entry name" value="Peptide deformylase"/>
    <property type="match status" value="1"/>
</dbReference>
<comment type="cofactor">
    <cofactor evidence="6">
        <name>Fe(2+)</name>
        <dbReference type="ChEBI" id="CHEBI:29033"/>
    </cofactor>
    <text evidence="6">Binds 1 Fe(2+) ion.</text>
</comment>
<dbReference type="InterPro" id="IPR036821">
    <property type="entry name" value="Peptide_deformylase_sf"/>
</dbReference>
<sequence length="190" mass="21488">MTILPIRIYGEPVLHEVAEPVGEITDEIRQLVADMYETMDLAPGVGLAAPQVGVNKRIFTYSWEDEEGTKYRGVAIDPELWISSAEPESLEDLDEDEEEGCLSVPGERFPLRRAEDALLRARDIDGNPYEIEASGWFARILQHEFDHLNGVLYVDRLGLTFWKQAFKVMRKKGWNAPGNSWLPGVDNLEG</sequence>
<keyword evidence="8" id="KW-1185">Reference proteome</keyword>
<comment type="function">
    <text evidence="6">Removes the formyl group from the N-terminal Met of newly synthesized proteins. Requires at least a dipeptide for an efficient rate of reaction. N-terminal L-methionine is a prerequisite for activity but the enzyme has broad specificity at other positions.</text>
</comment>
<evidence type="ECO:0000256" key="1">
    <source>
        <dbReference type="ARBA" id="ARBA00010759"/>
    </source>
</evidence>
<dbReference type="PANTHER" id="PTHR10458">
    <property type="entry name" value="PEPTIDE DEFORMYLASE"/>
    <property type="match status" value="1"/>
</dbReference>
<dbReference type="NCBIfam" id="TIGR00079">
    <property type="entry name" value="pept_deformyl"/>
    <property type="match status" value="1"/>
</dbReference>
<dbReference type="EMBL" id="WBKB01000002">
    <property type="protein sequence ID" value="KAB1644218.1"/>
    <property type="molecule type" value="Genomic_DNA"/>
</dbReference>
<keyword evidence="3 6" id="KW-0378">Hydrolase</keyword>
<dbReference type="Pfam" id="PF01327">
    <property type="entry name" value="Pep_deformylase"/>
    <property type="match status" value="1"/>
</dbReference>
<dbReference type="Proteomes" id="UP000433493">
    <property type="component" value="Unassembled WGS sequence"/>
</dbReference>
<keyword evidence="5 6" id="KW-0408">Iron</keyword>
<evidence type="ECO:0000313" key="8">
    <source>
        <dbReference type="Proteomes" id="UP000433493"/>
    </source>
</evidence>
<keyword evidence="2 6" id="KW-0479">Metal-binding</keyword>
<feature type="binding site" evidence="6">
    <location>
        <position position="101"/>
    </location>
    <ligand>
        <name>Fe cation</name>
        <dbReference type="ChEBI" id="CHEBI:24875"/>
    </ligand>
</feature>
<evidence type="ECO:0000256" key="6">
    <source>
        <dbReference type="HAMAP-Rule" id="MF_00163"/>
    </source>
</evidence>
<dbReference type="GO" id="GO:0006412">
    <property type="term" value="P:translation"/>
    <property type="evidence" value="ECO:0007669"/>
    <property type="project" value="UniProtKB-UniRule"/>
</dbReference>
<dbReference type="HAMAP" id="MF_00163">
    <property type="entry name" value="Pep_deformylase"/>
    <property type="match status" value="1"/>
</dbReference>
<dbReference type="Gene3D" id="3.90.45.10">
    <property type="entry name" value="Peptide deformylase"/>
    <property type="match status" value="1"/>
</dbReference>
<dbReference type="PANTHER" id="PTHR10458:SF2">
    <property type="entry name" value="PEPTIDE DEFORMYLASE, MITOCHONDRIAL"/>
    <property type="match status" value="1"/>
</dbReference>
<comment type="catalytic activity">
    <reaction evidence="6">
        <text>N-terminal N-formyl-L-methionyl-[peptide] + H2O = N-terminal L-methionyl-[peptide] + formate</text>
        <dbReference type="Rhea" id="RHEA:24420"/>
        <dbReference type="Rhea" id="RHEA-COMP:10639"/>
        <dbReference type="Rhea" id="RHEA-COMP:10640"/>
        <dbReference type="ChEBI" id="CHEBI:15377"/>
        <dbReference type="ChEBI" id="CHEBI:15740"/>
        <dbReference type="ChEBI" id="CHEBI:49298"/>
        <dbReference type="ChEBI" id="CHEBI:64731"/>
        <dbReference type="EC" id="3.5.1.88"/>
    </reaction>
</comment>
<evidence type="ECO:0000256" key="4">
    <source>
        <dbReference type="ARBA" id="ARBA00022917"/>
    </source>
</evidence>
<dbReference type="GO" id="GO:0042586">
    <property type="term" value="F:peptide deformylase activity"/>
    <property type="evidence" value="ECO:0007669"/>
    <property type="project" value="UniProtKB-UniRule"/>
</dbReference>
<reference evidence="7 8" key="1">
    <citation type="submission" date="2019-09" db="EMBL/GenBank/DDBJ databases">
        <title>Phylogeny of genus Pseudoclavibacter and closely related genus.</title>
        <authorList>
            <person name="Li Y."/>
        </authorList>
    </citation>
    <scope>NUCLEOTIDE SEQUENCE [LARGE SCALE GENOMIC DNA]</scope>
    <source>
        <strain evidence="7 8">KCTC 13959</strain>
    </source>
</reference>
<feature type="active site" evidence="6">
    <location>
        <position position="144"/>
    </location>
</feature>
<dbReference type="PIRSF" id="PIRSF004749">
    <property type="entry name" value="Pep_def"/>
    <property type="match status" value="1"/>
</dbReference>
<feature type="binding site" evidence="6">
    <location>
        <position position="147"/>
    </location>
    <ligand>
        <name>Fe cation</name>
        <dbReference type="ChEBI" id="CHEBI:24875"/>
    </ligand>
</feature>
<gene>
    <name evidence="6 7" type="primary">def</name>
    <name evidence="7" type="ORF">F8O05_05465</name>
</gene>
<comment type="similarity">
    <text evidence="1 6">Belongs to the polypeptide deformylase family.</text>
</comment>
<dbReference type="PRINTS" id="PR01576">
    <property type="entry name" value="PDEFORMYLASE"/>
</dbReference>
<dbReference type="RefSeq" id="WP_158051721.1">
    <property type="nucleotide sequence ID" value="NZ_WBKB01000002.1"/>
</dbReference>